<dbReference type="FunFam" id="3.40.50.1220:FF:000001">
    <property type="entry name" value="Electron transfer flavoprotein, alpha subunit"/>
    <property type="match status" value="1"/>
</dbReference>
<name>D7DQ36_METV0</name>
<comment type="cofactor">
    <cofactor evidence="9">
        <name>FAD</name>
        <dbReference type="ChEBI" id="CHEBI:57692"/>
    </cofactor>
    <text evidence="9">Binds 1 FAD per dimer.</text>
</comment>
<dbReference type="Pfam" id="PF00766">
    <property type="entry name" value="ETF_alpha"/>
    <property type="match status" value="1"/>
</dbReference>
<evidence type="ECO:0000256" key="6">
    <source>
        <dbReference type="ARBA" id="ARBA00025649"/>
    </source>
</evidence>
<feature type="binding site" evidence="9">
    <location>
        <position position="279"/>
    </location>
    <ligand>
        <name>FAD</name>
        <dbReference type="ChEBI" id="CHEBI:57692"/>
    </ligand>
</feature>
<protein>
    <recommendedName>
        <fullName evidence="7">Electron transfer flavoprotein subunit alpha</fullName>
    </recommendedName>
    <alternativeName>
        <fullName evidence="8">Electron transfer flavoprotein large subunit</fullName>
    </alternativeName>
</protein>
<reference evidence="12" key="1">
    <citation type="submission" date="2010-05" db="EMBL/GenBank/DDBJ databases">
        <title>Complete sequence of Methylotenera sp. 301.</title>
        <authorList>
            <person name="Lucas S."/>
            <person name="Copeland A."/>
            <person name="Lapidus A."/>
            <person name="Cheng J.-F."/>
            <person name="Bruce D."/>
            <person name="Goodwin L."/>
            <person name="Pitluck S."/>
            <person name="Clum A."/>
            <person name="Land M."/>
            <person name="Hauser L."/>
            <person name="Kyrpides N."/>
            <person name="Ivanova N."/>
            <person name="Chistoservova L."/>
            <person name="Kalyuzhnaya M."/>
            <person name="Woyke T."/>
        </authorList>
    </citation>
    <scope>NUCLEOTIDE SEQUENCE [LARGE SCALE GENOMIC DNA]</scope>
    <source>
        <strain evidence="12">301</strain>
    </source>
</reference>
<evidence type="ECO:0000256" key="3">
    <source>
        <dbReference type="ARBA" id="ARBA00022630"/>
    </source>
</evidence>
<dbReference type="GO" id="GO:0033539">
    <property type="term" value="P:fatty acid beta-oxidation using acyl-CoA dehydrogenase"/>
    <property type="evidence" value="ECO:0007669"/>
    <property type="project" value="TreeGrafter"/>
</dbReference>
<dbReference type="InterPro" id="IPR014729">
    <property type="entry name" value="Rossmann-like_a/b/a_fold"/>
</dbReference>
<dbReference type="InterPro" id="IPR033947">
    <property type="entry name" value="ETF_alpha_N"/>
</dbReference>
<proteinExistence type="inferred from homology"/>
<dbReference type="Gene3D" id="3.40.50.620">
    <property type="entry name" value="HUPs"/>
    <property type="match status" value="1"/>
</dbReference>
<sequence>MKILILAEHDDLQLSPSVHQAVTAAQFWNSPVHVLVAGNHADAVAQQAASIDGVERVVHANADHLAHPLAEDIASLLVSISEGYDVILAAHSSFSKNALPRVAAMLDIAMISDVLEIKADNTYVRSIYAGNVLTTIQSTDAVQLLTVHGSNFAAASLGGNAEIVNTEIPASFKKASWKSEVRSQSDRPALGSAKIVVSGGRSLGSAEKFEQVLSPLAYKLGAALGATRAAVDAGYAPNDIQVGQTGVVVAPELYIAVGVSGAIQHTYGMRDSKIVVAINQDPDAPIFQVADYGLVADLFDVIPELTAAIQ</sequence>
<dbReference type="SMART" id="SM00893">
    <property type="entry name" value="ETF"/>
    <property type="match status" value="1"/>
</dbReference>
<keyword evidence="3" id="KW-0285">Flavoprotein</keyword>
<dbReference type="Pfam" id="PF01012">
    <property type="entry name" value="ETF"/>
    <property type="match status" value="1"/>
</dbReference>
<dbReference type="eggNOG" id="COG2025">
    <property type="taxonomic scope" value="Bacteria"/>
</dbReference>
<evidence type="ECO:0000256" key="1">
    <source>
        <dbReference type="ARBA" id="ARBA00005817"/>
    </source>
</evidence>
<keyword evidence="4 9" id="KW-0274">FAD</keyword>
<evidence type="ECO:0000313" key="11">
    <source>
        <dbReference type="EMBL" id="ADI29407.1"/>
    </source>
</evidence>
<dbReference type="Gene3D" id="3.40.50.1220">
    <property type="entry name" value="TPP-binding domain"/>
    <property type="match status" value="1"/>
</dbReference>
<dbReference type="STRING" id="666681.M301_1023"/>
<dbReference type="AlphaFoldDB" id="D7DQ36"/>
<evidence type="ECO:0000259" key="10">
    <source>
        <dbReference type="SMART" id="SM00893"/>
    </source>
</evidence>
<dbReference type="InterPro" id="IPR014731">
    <property type="entry name" value="ETF_asu_C"/>
</dbReference>
<dbReference type="SUPFAM" id="SSF52402">
    <property type="entry name" value="Adenine nucleotide alpha hydrolases-like"/>
    <property type="match status" value="1"/>
</dbReference>
<evidence type="ECO:0000256" key="8">
    <source>
        <dbReference type="ARBA" id="ARBA00079299"/>
    </source>
</evidence>
<evidence type="ECO:0000256" key="5">
    <source>
        <dbReference type="ARBA" id="ARBA00022982"/>
    </source>
</evidence>
<feature type="binding site" evidence="9">
    <location>
        <begin position="227"/>
        <end position="228"/>
    </location>
    <ligand>
        <name>FAD</name>
        <dbReference type="ChEBI" id="CHEBI:57692"/>
    </ligand>
</feature>
<comment type="similarity">
    <text evidence="1">Belongs to the ETF alpha-subunit/FixB family.</text>
</comment>
<feature type="domain" description="Electron transfer flavoprotein alpha/beta-subunit N-terminal" evidence="10">
    <location>
        <begin position="3"/>
        <end position="181"/>
    </location>
</feature>
<feature type="binding site" evidence="9">
    <location>
        <position position="201"/>
    </location>
    <ligand>
        <name>FAD</name>
        <dbReference type="ChEBI" id="CHEBI:57692"/>
    </ligand>
</feature>
<evidence type="ECO:0000256" key="9">
    <source>
        <dbReference type="PIRSR" id="PIRSR000089-1"/>
    </source>
</evidence>
<dbReference type="Proteomes" id="UP000000383">
    <property type="component" value="Chromosome"/>
</dbReference>
<dbReference type="PIRSF" id="PIRSF000089">
    <property type="entry name" value="Electra_flavoP_a"/>
    <property type="match status" value="1"/>
</dbReference>
<evidence type="ECO:0000256" key="4">
    <source>
        <dbReference type="ARBA" id="ARBA00022827"/>
    </source>
</evidence>
<dbReference type="PROSITE" id="PS00696">
    <property type="entry name" value="ETF_ALPHA"/>
    <property type="match status" value="1"/>
</dbReference>
<evidence type="ECO:0000256" key="2">
    <source>
        <dbReference type="ARBA" id="ARBA00022448"/>
    </source>
</evidence>
<feature type="binding site" evidence="9">
    <location>
        <begin position="258"/>
        <end position="265"/>
    </location>
    <ligand>
        <name>FAD</name>
        <dbReference type="ChEBI" id="CHEBI:57692"/>
    </ligand>
</feature>
<dbReference type="InterPro" id="IPR014730">
    <property type="entry name" value="ETF_a/b_N"/>
</dbReference>
<dbReference type="PANTHER" id="PTHR43153:SF1">
    <property type="entry name" value="ELECTRON TRANSFER FLAVOPROTEIN SUBUNIT ALPHA, MITOCHONDRIAL"/>
    <property type="match status" value="1"/>
</dbReference>
<dbReference type="PANTHER" id="PTHR43153">
    <property type="entry name" value="ELECTRON TRANSFER FLAVOPROTEIN ALPHA"/>
    <property type="match status" value="1"/>
</dbReference>
<feature type="binding site" evidence="9">
    <location>
        <begin position="241"/>
        <end position="245"/>
    </location>
    <ligand>
        <name>FAD</name>
        <dbReference type="ChEBI" id="CHEBI:57692"/>
    </ligand>
</feature>
<keyword evidence="5" id="KW-0249">Electron transport</keyword>
<dbReference type="GO" id="GO:0009055">
    <property type="term" value="F:electron transfer activity"/>
    <property type="evidence" value="ECO:0007669"/>
    <property type="project" value="InterPro"/>
</dbReference>
<dbReference type="InterPro" id="IPR001308">
    <property type="entry name" value="ETF_a/FixB"/>
</dbReference>
<evidence type="ECO:0000313" key="12">
    <source>
        <dbReference type="Proteomes" id="UP000000383"/>
    </source>
</evidence>
<gene>
    <name evidence="11" type="ordered locus">M301_1023</name>
</gene>
<dbReference type="GO" id="GO:0050660">
    <property type="term" value="F:flavin adenine dinucleotide binding"/>
    <property type="evidence" value="ECO:0007669"/>
    <property type="project" value="InterPro"/>
</dbReference>
<dbReference type="RefSeq" id="WP_013147723.1">
    <property type="nucleotide sequence ID" value="NC_014207.1"/>
</dbReference>
<comment type="function">
    <text evidence="6">The electron transfer flavoprotein serves as a specific electron acceptor for other dehydrogenases. It transfers the electrons to the main respiratory chain via ETF-ubiquinone oxidoreductase (ETF dehydrogenase).</text>
</comment>
<dbReference type="InterPro" id="IPR029035">
    <property type="entry name" value="DHS-like_NAD/FAD-binding_dom"/>
</dbReference>
<evidence type="ECO:0000256" key="7">
    <source>
        <dbReference type="ARBA" id="ARBA00068674"/>
    </source>
</evidence>
<dbReference type="EMBL" id="CP002056">
    <property type="protein sequence ID" value="ADI29407.1"/>
    <property type="molecule type" value="Genomic_DNA"/>
</dbReference>
<dbReference type="KEGG" id="meh:M301_1023"/>
<keyword evidence="2" id="KW-0813">Transport</keyword>
<accession>D7DQ36</accession>
<dbReference type="SUPFAM" id="SSF52467">
    <property type="entry name" value="DHS-like NAD/FAD-binding domain"/>
    <property type="match status" value="1"/>
</dbReference>
<reference evidence="11 12" key="2">
    <citation type="journal article" date="2011" name="J. Bacteriol.">
        <title>Genomes of three methylotrophs from a single niche uncover genetic and metabolic divergence of Methylophilaceae.</title>
        <authorList>
            <person name="Lapidus A."/>
            <person name="Clum A."/>
            <person name="Labutti K."/>
            <person name="Kaluzhnaya M.G."/>
            <person name="Lim S."/>
            <person name="Beck D.A."/>
            <person name="Glavina Del Rio T."/>
            <person name="Nolan M."/>
            <person name="Mavromatis K."/>
            <person name="Huntemann M."/>
            <person name="Lucas S."/>
            <person name="Lidstrom M.E."/>
            <person name="Ivanova N."/>
            <person name="Chistoserdova L."/>
        </authorList>
    </citation>
    <scope>NUCLEOTIDE SEQUENCE [LARGE SCALE GENOMIC DNA]</scope>
    <source>
        <strain evidence="11 12">301</strain>
    </source>
</reference>
<dbReference type="OrthoDB" id="9770286at2"/>
<dbReference type="InterPro" id="IPR018206">
    <property type="entry name" value="ETF_asu_C_CS"/>
</dbReference>
<dbReference type="CDD" id="cd01715">
    <property type="entry name" value="ETF_alpha"/>
    <property type="match status" value="1"/>
</dbReference>
<keyword evidence="12" id="KW-1185">Reference proteome</keyword>
<dbReference type="HOGENOM" id="CLU_034178_0_0_4"/>
<organism evidence="11 12">
    <name type="scientific">Methylotenera versatilis (strain 301)</name>
    <dbReference type="NCBI Taxonomy" id="666681"/>
    <lineage>
        <taxon>Bacteria</taxon>
        <taxon>Pseudomonadati</taxon>
        <taxon>Pseudomonadota</taxon>
        <taxon>Betaproteobacteria</taxon>
        <taxon>Nitrosomonadales</taxon>
        <taxon>Methylophilaceae</taxon>
        <taxon>Methylotenera</taxon>
    </lineage>
</organism>